<evidence type="ECO:0000256" key="2">
    <source>
        <dbReference type="ARBA" id="ARBA00023015"/>
    </source>
</evidence>
<feature type="domain" description="BHLH" evidence="7">
    <location>
        <begin position="112"/>
        <end position="161"/>
    </location>
</feature>
<dbReference type="PANTHER" id="PTHR45959:SF2">
    <property type="entry name" value="BHLH TRANSCRIPTION FACTOR"/>
    <property type="match status" value="1"/>
</dbReference>
<dbReference type="InterPro" id="IPR054502">
    <property type="entry name" value="bHLH-TF_ACT-like_plant"/>
</dbReference>
<sequence>MQYNNVFATTNSSLSSEDASYDEKHGKSNSSNSIISQDVASHKHSAPSLSTFILSFENSSVEPALQDRPNNSPKHFGGDATCSSIMSSKRTLGNHITKPKVKQGNKKFRSSSEIQDHILAERKRRQELTERFIALSATIPGLKKTDKAYILREAINYMKQLQERVEELENQNKRRRTDSVICIKKSKVSAKEESTSCERNFDSGYRSPTPLPQVEARVLEKEVLIGIHCEKQKDIVLKIMALLQNLHLSLASSSVLPFGTSTLKVTIIAQMDDKYCLTVNDLVKSLRKDLLKSHGIQK</sequence>
<dbReference type="PROSITE" id="PS50888">
    <property type="entry name" value="BHLH"/>
    <property type="match status" value="1"/>
</dbReference>
<comment type="subcellular location">
    <subcellularLocation>
        <location evidence="1">Nucleus</location>
    </subcellularLocation>
</comment>
<dbReference type="Proteomes" id="UP000694853">
    <property type="component" value="Unplaced"/>
</dbReference>
<dbReference type="GO" id="GO:0080090">
    <property type="term" value="P:regulation of primary metabolic process"/>
    <property type="evidence" value="ECO:0007669"/>
    <property type="project" value="UniProtKB-ARBA"/>
</dbReference>
<proteinExistence type="predicted"/>
<dbReference type="Gene3D" id="4.10.280.10">
    <property type="entry name" value="Helix-loop-helix DNA-binding domain"/>
    <property type="match status" value="1"/>
</dbReference>
<dbReference type="InterPro" id="IPR011598">
    <property type="entry name" value="bHLH_dom"/>
</dbReference>
<reference evidence="8" key="1">
    <citation type="journal article" date="2019" name="Toxins">
        <title>Detection of Abrin-Like and Prepropulchellin-Like Toxin Genes and Transcripts Using Whole Genome Sequencing and Full-Length Transcript Sequencing of Abrus precatorius.</title>
        <authorList>
            <person name="Hovde B.T."/>
            <person name="Daligault H.E."/>
            <person name="Hanschen E.R."/>
            <person name="Kunde Y.A."/>
            <person name="Johnson M.B."/>
            <person name="Starkenburg S.R."/>
            <person name="Johnson S.L."/>
        </authorList>
    </citation>
    <scope>NUCLEOTIDE SEQUENCE [LARGE SCALE GENOMIC DNA]</scope>
</reference>
<keyword evidence="8" id="KW-1185">Reference proteome</keyword>
<feature type="coiled-coil region" evidence="5">
    <location>
        <begin position="151"/>
        <end position="178"/>
    </location>
</feature>
<dbReference type="RefSeq" id="XP_027336968.1">
    <property type="nucleotide sequence ID" value="XM_027481167.1"/>
</dbReference>
<accession>A0A8B8K1T8</accession>
<keyword evidence="4" id="KW-0539">Nucleus</keyword>
<dbReference type="GeneID" id="113850585"/>
<dbReference type="AlphaFoldDB" id="A0A8B8K1T8"/>
<evidence type="ECO:0000313" key="8">
    <source>
        <dbReference type="Proteomes" id="UP000694853"/>
    </source>
</evidence>
<evidence type="ECO:0000256" key="4">
    <source>
        <dbReference type="ARBA" id="ARBA00023242"/>
    </source>
</evidence>
<dbReference type="GO" id="GO:0005634">
    <property type="term" value="C:nucleus"/>
    <property type="evidence" value="ECO:0007669"/>
    <property type="project" value="UniProtKB-SubCell"/>
</dbReference>
<name>A0A8B8K1T8_ABRPR</name>
<dbReference type="Pfam" id="PF22754">
    <property type="entry name" value="bHLH-TF_ACT-like_plant"/>
    <property type="match status" value="1"/>
</dbReference>
<gene>
    <name evidence="9" type="primary">LOC113850585</name>
</gene>
<evidence type="ECO:0000313" key="9">
    <source>
        <dbReference type="RefSeq" id="XP_027336968.1"/>
    </source>
</evidence>
<evidence type="ECO:0000259" key="7">
    <source>
        <dbReference type="PROSITE" id="PS50888"/>
    </source>
</evidence>
<organism evidence="8 9">
    <name type="scientific">Abrus precatorius</name>
    <name type="common">Indian licorice</name>
    <name type="synonym">Glycine abrus</name>
    <dbReference type="NCBI Taxonomy" id="3816"/>
    <lineage>
        <taxon>Eukaryota</taxon>
        <taxon>Viridiplantae</taxon>
        <taxon>Streptophyta</taxon>
        <taxon>Embryophyta</taxon>
        <taxon>Tracheophyta</taxon>
        <taxon>Spermatophyta</taxon>
        <taxon>Magnoliopsida</taxon>
        <taxon>eudicotyledons</taxon>
        <taxon>Gunneridae</taxon>
        <taxon>Pentapetalae</taxon>
        <taxon>rosids</taxon>
        <taxon>fabids</taxon>
        <taxon>Fabales</taxon>
        <taxon>Fabaceae</taxon>
        <taxon>Papilionoideae</taxon>
        <taxon>50 kb inversion clade</taxon>
        <taxon>NPAAA clade</taxon>
        <taxon>indigoferoid/millettioid clade</taxon>
        <taxon>Abreae</taxon>
        <taxon>Abrus</taxon>
    </lineage>
</organism>
<evidence type="ECO:0000256" key="5">
    <source>
        <dbReference type="SAM" id="Coils"/>
    </source>
</evidence>
<reference evidence="9" key="2">
    <citation type="submission" date="2025-08" db="UniProtKB">
        <authorList>
            <consortium name="RefSeq"/>
        </authorList>
    </citation>
    <scope>IDENTIFICATION</scope>
    <source>
        <tissue evidence="9">Young leaves</tissue>
    </source>
</reference>
<evidence type="ECO:0000256" key="3">
    <source>
        <dbReference type="ARBA" id="ARBA00023163"/>
    </source>
</evidence>
<dbReference type="InterPro" id="IPR052610">
    <property type="entry name" value="bHLH_transcription_regulator"/>
</dbReference>
<dbReference type="OrthoDB" id="690068at2759"/>
<dbReference type="SUPFAM" id="SSF47459">
    <property type="entry name" value="HLH, helix-loop-helix DNA-binding domain"/>
    <property type="match status" value="1"/>
</dbReference>
<dbReference type="SMART" id="SM00353">
    <property type="entry name" value="HLH"/>
    <property type="match status" value="1"/>
</dbReference>
<dbReference type="Pfam" id="PF00010">
    <property type="entry name" value="HLH"/>
    <property type="match status" value="1"/>
</dbReference>
<keyword evidence="5" id="KW-0175">Coiled coil</keyword>
<keyword evidence="2" id="KW-0805">Transcription regulation</keyword>
<dbReference type="InterPro" id="IPR036638">
    <property type="entry name" value="HLH_DNA-bd_sf"/>
</dbReference>
<dbReference type="GO" id="GO:0046983">
    <property type="term" value="F:protein dimerization activity"/>
    <property type="evidence" value="ECO:0007669"/>
    <property type="project" value="InterPro"/>
</dbReference>
<feature type="region of interest" description="Disordered" evidence="6">
    <location>
        <begin position="1"/>
        <end position="32"/>
    </location>
</feature>
<dbReference type="KEGG" id="aprc:113850585"/>
<protein>
    <submittedName>
        <fullName evidence="9">Transcription factor bHLH25-like</fullName>
    </submittedName>
</protein>
<feature type="compositionally biased region" description="Polar residues" evidence="6">
    <location>
        <begin position="1"/>
        <end position="18"/>
    </location>
</feature>
<keyword evidence="3" id="KW-0804">Transcription</keyword>
<evidence type="ECO:0000256" key="1">
    <source>
        <dbReference type="ARBA" id="ARBA00004123"/>
    </source>
</evidence>
<evidence type="ECO:0000256" key="6">
    <source>
        <dbReference type="SAM" id="MobiDB-lite"/>
    </source>
</evidence>
<dbReference type="PANTHER" id="PTHR45959">
    <property type="entry name" value="BHLH TRANSCRIPTION FACTOR"/>
    <property type="match status" value="1"/>
</dbReference>